<dbReference type="PANTHER" id="PTHR12110:SF21">
    <property type="entry name" value="XYLOSE ISOMERASE-LIKE TIM BARREL DOMAIN-CONTAINING PROTEIN"/>
    <property type="match status" value="1"/>
</dbReference>
<keyword evidence="3" id="KW-1185">Reference proteome</keyword>
<sequence length="273" mass="31105">MKIGMFTMGYMRYPLERAFMDAARFGYDGIELWGGRPHAFPPDLAAGALEDVMRLSVQYDVPIIGFTPETNMYPYNMMIGTEAMRRESLDYIKLSMDMAKKMDAGFTLISAAHAGYDTPRKEYWARLIRNLKELAAHAEAIEMDLLLEPLTQYESNVVVTCNDLVEALDEIHSPRLLGMCDICPPFCNQEPIMSYFHKLGDRLRHLHIIDSDGRSDMHLVPGEGSIPLRQLFREIEAVNYRGFCTIELVAAYMNEPSLYSSLAIERVNDLLDD</sequence>
<dbReference type="InterPro" id="IPR036237">
    <property type="entry name" value="Xyl_isomerase-like_sf"/>
</dbReference>
<dbReference type="PANTHER" id="PTHR12110">
    <property type="entry name" value="HYDROXYPYRUVATE ISOMERASE"/>
    <property type="match status" value="1"/>
</dbReference>
<feature type="domain" description="Xylose isomerase-like TIM barrel" evidence="1">
    <location>
        <begin position="21"/>
        <end position="252"/>
    </location>
</feature>
<name>A0A0N8GN90_9CHLR</name>
<dbReference type="Gene3D" id="3.20.20.150">
    <property type="entry name" value="Divalent-metal-dependent TIM barrel enzymes"/>
    <property type="match status" value="1"/>
</dbReference>
<organism evidence="2 3">
    <name type="scientific">Levilinea saccharolytica</name>
    <dbReference type="NCBI Taxonomy" id="229921"/>
    <lineage>
        <taxon>Bacteria</taxon>
        <taxon>Bacillati</taxon>
        <taxon>Chloroflexota</taxon>
        <taxon>Anaerolineae</taxon>
        <taxon>Anaerolineales</taxon>
        <taxon>Anaerolineaceae</taxon>
        <taxon>Levilinea</taxon>
    </lineage>
</organism>
<dbReference type="InterPro" id="IPR050312">
    <property type="entry name" value="IolE/XylAMocC-like"/>
</dbReference>
<evidence type="ECO:0000259" key="1">
    <source>
        <dbReference type="Pfam" id="PF01261"/>
    </source>
</evidence>
<protein>
    <submittedName>
        <fullName evidence="2">Fructoselysine 3-epimerase</fullName>
    </submittedName>
</protein>
<dbReference type="EMBL" id="LGCM01000060">
    <property type="protein sequence ID" value="KPL77434.1"/>
    <property type="molecule type" value="Genomic_DNA"/>
</dbReference>
<dbReference type="Pfam" id="PF01261">
    <property type="entry name" value="AP_endonuc_2"/>
    <property type="match status" value="1"/>
</dbReference>
<dbReference type="OrthoDB" id="157231at2"/>
<dbReference type="InterPro" id="IPR013022">
    <property type="entry name" value="Xyl_isomerase-like_TIM-brl"/>
</dbReference>
<evidence type="ECO:0000313" key="3">
    <source>
        <dbReference type="Proteomes" id="UP000050501"/>
    </source>
</evidence>
<dbReference type="SUPFAM" id="SSF51658">
    <property type="entry name" value="Xylose isomerase-like"/>
    <property type="match status" value="1"/>
</dbReference>
<dbReference type="RefSeq" id="WP_062419128.1">
    <property type="nucleotide sequence ID" value="NZ_DF967974.1"/>
</dbReference>
<gene>
    <name evidence="2" type="ORF">ADN01_16190</name>
</gene>
<dbReference type="PATRIC" id="fig|229921.5.peg.2673"/>
<accession>A0A0N8GN90</accession>
<dbReference type="Proteomes" id="UP000050501">
    <property type="component" value="Unassembled WGS sequence"/>
</dbReference>
<dbReference type="AlphaFoldDB" id="A0A0N8GN90"/>
<comment type="caution">
    <text evidence="2">The sequence shown here is derived from an EMBL/GenBank/DDBJ whole genome shotgun (WGS) entry which is preliminary data.</text>
</comment>
<dbReference type="NCBIfam" id="NF007360">
    <property type="entry name" value="PRK09856.1"/>
    <property type="match status" value="1"/>
</dbReference>
<dbReference type="STRING" id="229921.ADN01_16190"/>
<reference evidence="2 3" key="1">
    <citation type="submission" date="2015-07" db="EMBL/GenBank/DDBJ databases">
        <title>Genome sequence of Levilinea saccharolytica DSM 16555.</title>
        <authorList>
            <person name="Hemp J."/>
            <person name="Ward L.M."/>
            <person name="Pace L.A."/>
            <person name="Fischer W.W."/>
        </authorList>
    </citation>
    <scope>NUCLEOTIDE SEQUENCE [LARGE SCALE GENOMIC DNA]</scope>
    <source>
        <strain evidence="2 3">KIBI-1</strain>
    </source>
</reference>
<evidence type="ECO:0000313" key="2">
    <source>
        <dbReference type="EMBL" id="KPL77434.1"/>
    </source>
</evidence>
<proteinExistence type="predicted"/>